<protein>
    <submittedName>
        <fullName evidence="3">Anti-sigma regulatory factor (Ser/Thr protein kinase)</fullName>
    </submittedName>
</protein>
<dbReference type="InterPro" id="IPR036890">
    <property type="entry name" value="HATPase_C_sf"/>
</dbReference>
<dbReference type="RefSeq" id="WP_280882882.1">
    <property type="nucleotide sequence ID" value="NZ_JARXVH010000031.1"/>
</dbReference>
<keyword evidence="1" id="KW-0418">Kinase</keyword>
<sequence length="130" mass="13375">MNTMTASVTAVRSTPEVADARGATRAFLGGLRQPAGGPEAAATVVLVVSELVTNALRHGGGACTLELTAHPGSIEVTVHDNSPQAPRMRTPDLNGGTGGFGWPMINRLARTTAVTRRACGGKTVSARLAW</sequence>
<keyword evidence="1" id="KW-0808">Transferase</keyword>
<dbReference type="InterPro" id="IPR003594">
    <property type="entry name" value="HATPase_dom"/>
</dbReference>
<feature type="domain" description="Histidine kinase/HSP90-like ATPase" evidence="2">
    <location>
        <begin position="18"/>
        <end position="127"/>
    </location>
</feature>
<dbReference type="Pfam" id="PF13581">
    <property type="entry name" value="HATPase_c_2"/>
    <property type="match status" value="1"/>
</dbReference>
<evidence type="ECO:0000259" key="2">
    <source>
        <dbReference type="Pfam" id="PF13581"/>
    </source>
</evidence>
<evidence type="ECO:0000313" key="3">
    <source>
        <dbReference type="EMBL" id="MDH6222235.1"/>
    </source>
</evidence>
<dbReference type="EMBL" id="JARXVH010000031">
    <property type="protein sequence ID" value="MDH6222235.1"/>
    <property type="molecule type" value="Genomic_DNA"/>
</dbReference>
<name>A0ABT6M2A2_9ACTN</name>
<keyword evidence="4" id="KW-1185">Reference proteome</keyword>
<dbReference type="PANTHER" id="PTHR35526:SF3">
    <property type="entry name" value="ANTI-SIGMA-F FACTOR RSBW"/>
    <property type="match status" value="1"/>
</dbReference>
<evidence type="ECO:0000313" key="4">
    <source>
        <dbReference type="Proteomes" id="UP001160499"/>
    </source>
</evidence>
<organism evidence="3 4">
    <name type="scientific">Streptomyces pseudovenezuelae</name>
    <dbReference type="NCBI Taxonomy" id="67350"/>
    <lineage>
        <taxon>Bacteria</taxon>
        <taxon>Bacillati</taxon>
        <taxon>Actinomycetota</taxon>
        <taxon>Actinomycetes</taxon>
        <taxon>Kitasatosporales</taxon>
        <taxon>Streptomycetaceae</taxon>
        <taxon>Streptomyces</taxon>
        <taxon>Streptomyces aurantiacus group</taxon>
    </lineage>
</organism>
<dbReference type="Proteomes" id="UP001160499">
    <property type="component" value="Unassembled WGS sequence"/>
</dbReference>
<accession>A0ABT6M2A2</accession>
<dbReference type="PANTHER" id="PTHR35526">
    <property type="entry name" value="ANTI-SIGMA-F FACTOR RSBW-RELATED"/>
    <property type="match status" value="1"/>
</dbReference>
<keyword evidence="1" id="KW-0723">Serine/threonine-protein kinase</keyword>
<dbReference type="CDD" id="cd16936">
    <property type="entry name" value="HATPase_RsbW-like"/>
    <property type="match status" value="1"/>
</dbReference>
<comment type="caution">
    <text evidence="3">The sequence shown here is derived from an EMBL/GenBank/DDBJ whole genome shotgun (WGS) entry which is preliminary data.</text>
</comment>
<reference evidence="3 4" key="1">
    <citation type="submission" date="2023-04" db="EMBL/GenBank/DDBJ databases">
        <title>Forest soil microbial communities from Buena Vista Peninsula, Colon Province, Panama.</title>
        <authorList>
            <person name="Bouskill N."/>
        </authorList>
    </citation>
    <scope>NUCLEOTIDE SEQUENCE [LARGE SCALE GENOMIC DNA]</scope>
    <source>
        <strain evidence="3 4">GGS1</strain>
    </source>
</reference>
<dbReference type="InterPro" id="IPR050267">
    <property type="entry name" value="Anti-sigma-factor_SerPK"/>
</dbReference>
<dbReference type="Gene3D" id="3.30.565.10">
    <property type="entry name" value="Histidine kinase-like ATPase, C-terminal domain"/>
    <property type="match status" value="1"/>
</dbReference>
<evidence type="ECO:0000256" key="1">
    <source>
        <dbReference type="ARBA" id="ARBA00022527"/>
    </source>
</evidence>
<proteinExistence type="predicted"/>
<dbReference type="SUPFAM" id="SSF55874">
    <property type="entry name" value="ATPase domain of HSP90 chaperone/DNA topoisomerase II/histidine kinase"/>
    <property type="match status" value="1"/>
</dbReference>
<gene>
    <name evidence="3" type="ORF">M2283_009584</name>
</gene>